<organism evidence="2 3">
    <name type="scientific">Oryza meyeriana var. granulata</name>
    <dbReference type="NCBI Taxonomy" id="110450"/>
    <lineage>
        <taxon>Eukaryota</taxon>
        <taxon>Viridiplantae</taxon>
        <taxon>Streptophyta</taxon>
        <taxon>Embryophyta</taxon>
        <taxon>Tracheophyta</taxon>
        <taxon>Spermatophyta</taxon>
        <taxon>Magnoliopsida</taxon>
        <taxon>Liliopsida</taxon>
        <taxon>Poales</taxon>
        <taxon>Poaceae</taxon>
        <taxon>BOP clade</taxon>
        <taxon>Oryzoideae</taxon>
        <taxon>Oryzeae</taxon>
        <taxon>Oryzinae</taxon>
        <taxon>Oryza</taxon>
        <taxon>Oryza meyeriana</taxon>
    </lineage>
</organism>
<name>A0A6G1DYC2_9ORYZ</name>
<dbReference type="EMBL" id="SPHZ02000005">
    <property type="protein sequence ID" value="KAF0917500.1"/>
    <property type="molecule type" value="Genomic_DNA"/>
</dbReference>
<protein>
    <submittedName>
        <fullName evidence="2">Uncharacterized protein</fullName>
    </submittedName>
</protein>
<dbReference type="Proteomes" id="UP000479710">
    <property type="component" value="Unassembled WGS sequence"/>
</dbReference>
<evidence type="ECO:0000313" key="2">
    <source>
        <dbReference type="EMBL" id="KAF0917500.1"/>
    </source>
</evidence>
<accession>A0A6G1DYC2</accession>
<reference evidence="2 3" key="1">
    <citation type="submission" date="2019-11" db="EMBL/GenBank/DDBJ databases">
        <title>Whole genome sequence of Oryza granulata.</title>
        <authorList>
            <person name="Li W."/>
        </authorList>
    </citation>
    <scope>NUCLEOTIDE SEQUENCE [LARGE SCALE GENOMIC DNA]</scope>
    <source>
        <strain evidence="3">cv. Menghai</strain>
        <tissue evidence="2">Leaf</tissue>
    </source>
</reference>
<keyword evidence="3" id="KW-1185">Reference proteome</keyword>
<sequence>MSCTVAIPSSPVFSPSRRPLSCKAASASAFASPESVSVAVSSLAQAPAAGSPLRPFVLRAHHLREEASSSPQPATAGALRPCGIRA</sequence>
<gene>
    <name evidence="2" type="ORF">E2562_020612</name>
</gene>
<evidence type="ECO:0000313" key="3">
    <source>
        <dbReference type="Proteomes" id="UP000479710"/>
    </source>
</evidence>
<feature type="region of interest" description="Disordered" evidence="1">
    <location>
        <begin position="64"/>
        <end position="86"/>
    </location>
</feature>
<evidence type="ECO:0000256" key="1">
    <source>
        <dbReference type="SAM" id="MobiDB-lite"/>
    </source>
</evidence>
<proteinExistence type="predicted"/>
<dbReference type="AlphaFoldDB" id="A0A6G1DYC2"/>
<comment type="caution">
    <text evidence="2">The sequence shown here is derived from an EMBL/GenBank/DDBJ whole genome shotgun (WGS) entry which is preliminary data.</text>
</comment>